<dbReference type="GO" id="GO:0009306">
    <property type="term" value="P:protein secretion"/>
    <property type="evidence" value="ECO:0007669"/>
    <property type="project" value="InterPro"/>
</dbReference>
<dbReference type="InterPro" id="IPR001712">
    <property type="entry name" value="T3SS_FHIPEP"/>
</dbReference>
<keyword evidence="3 7" id="KW-1003">Cell membrane</keyword>
<feature type="compositionally biased region" description="Low complexity" evidence="8">
    <location>
        <begin position="342"/>
        <end position="358"/>
    </location>
</feature>
<evidence type="ECO:0000256" key="4">
    <source>
        <dbReference type="ARBA" id="ARBA00022692"/>
    </source>
</evidence>
<comment type="subcellular location">
    <subcellularLocation>
        <location evidence="1 7">Cell membrane</location>
        <topology evidence="1 7">Multi-pass membrane protein</topology>
    </subcellularLocation>
</comment>
<keyword evidence="7" id="KW-1006">Bacterial flagellum protein export</keyword>
<keyword evidence="7" id="KW-0653">Protein transport</keyword>
<comment type="function">
    <text evidence="7">Required for formation of the rod structure of the flagellar apparatus. Together with FliI and FliH, may constitute the export apparatus of flagellin.</text>
</comment>
<dbReference type="AlphaFoldDB" id="A0A178IF41"/>
<evidence type="ECO:0000256" key="5">
    <source>
        <dbReference type="ARBA" id="ARBA00022989"/>
    </source>
</evidence>
<gene>
    <name evidence="7" type="primary">flhA</name>
    <name evidence="9" type="ORF">AW736_16350</name>
</gene>
<feature type="transmembrane region" description="Helical" evidence="7">
    <location>
        <begin position="205"/>
        <end position="227"/>
    </location>
</feature>
<dbReference type="InterPro" id="IPR042193">
    <property type="entry name" value="FHIPEP_3"/>
</dbReference>
<proteinExistence type="inferred from homology"/>
<comment type="similarity">
    <text evidence="2 7">Belongs to the FHIPEP (flagella/HR/invasion proteins export pore) family.</text>
</comment>
<reference evidence="9 10" key="1">
    <citation type="submission" date="2016-01" db="EMBL/GenBank/DDBJ databases">
        <title>High potential of lignocellulose degradation of a new Verrucomicrobia species.</title>
        <authorList>
            <person name="Wang Y."/>
            <person name="Shi Y."/>
            <person name="Qiu Z."/>
            <person name="Liu S."/>
            <person name="Yang H."/>
        </authorList>
    </citation>
    <scope>NUCLEOTIDE SEQUENCE [LARGE SCALE GENOMIC DNA]</scope>
    <source>
        <strain evidence="9 10">TSB47</strain>
    </source>
</reference>
<evidence type="ECO:0000313" key="10">
    <source>
        <dbReference type="Proteomes" id="UP000078486"/>
    </source>
</evidence>
<dbReference type="EMBL" id="LRRQ01000126">
    <property type="protein sequence ID" value="OAM88633.1"/>
    <property type="molecule type" value="Genomic_DNA"/>
</dbReference>
<evidence type="ECO:0000256" key="6">
    <source>
        <dbReference type="ARBA" id="ARBA00023136"/>
    </source>
</evidence>
<dbReference type="PANTHER" id="PTHR30161">
    <property type="entry name" value="FLAGELLAR EXPORT PROTEIN, MEMBRANE FLHA SUBUNIT-RELATED"/>
    <property type="match status" value="1"/>
</dbReference>
<evidence type="ECO:0000256" key="8">
    <source>
        <dbReference type="SAM" id="MobiDB-lite"/>
    </source>
</evidence>
<protein>
    <recommendedName>
        <fullName evidence="7">Flagellar biosynthesis protein FlhA</fullName>
    </recommendedName>
</protein>
<dbReference type="PIRSF" id="PIRSF005419">
    <property type="entry name" value="FlhA"/>
    <property type="match status" value="1"/>
</dbReference>
<dbReference type="Pfam" id="PF00771">
    <property type="entry name" value="FHIPEP"/>
    <property type="match status" value="1"/>
</dbReference>
<keyword evidence="6 7" id="KW-0472">Membrane</keyword>
<keyword evidence="7" id="KW-0813">Transport</keyword>
<dbReference type="GO" id="GO:0005886">
    <property type="term" value="C:plasma membrane"/>
    <property type="evidence" value="ECO:0007669"/>
    <property type="project" value="UniProtKB-SubCell"/>
</dbReference>
<dbReference type="STRING" id="1184151.AW736_16350"/>
<dbReference type="InterPro" id="IPR025505">
    <property type="entry name" value="FHIPEP_CS"/>
</dbReference>
<evidence type="ECO:0000313" key="9">
    <source>
        <dbReference type="EMBL" id="OAM88633.1"/>
    </source>
</evidence>
<organism evidence="9 10">
    <name type="scientific">Termitidicoccus mucosus</name>
    <dbReference type="NCBI Taxonomy" id="1184151"/>
    <lineage>
        <taxon>Bacteria</taxon>
        <taxon>Pseudomonadati</taxon>
        <taxon>Verrucomicrobiota</taxon>
        <taxon>Opitutia</taxon>
        <taxon>Opitutales</taxon>
        <taxon>Opitutaceae</taxon>
        <taxon>Termitidicoccus</taxon>
    </lineage>
</organism>
<dbReference type="PANTHER" id="PTHR30161:SF1">
    <property type="entry name" value="FLAGELLAR BIOSYNTHESIS PROTEIN FLHA-RELATED"/>
    <property type="match status" value="1"/>
</dbReference>
<comment type="caution">
    <text evidence="9">The sequence shown here is derived from an EMBL/GenBank/DDBJ whole genome shotgun (WGS) entry which is preliminary data.</text>
</comment>
<feature type="transmembrane region" description="Helical" evidence="7">
    <location>
        <begin position="288"/>
        <end position="319"/>
    </location>
</feature>
<feature type="transmembrane region" description="Helical" evidence="7">
    <location>
        <begin position="47"/>
        <end position="66"/>
    </location>
</feature>
<feature type="region of interest" description="Disordered" evidence="8">
    <location>
        <begin position="334"/>
        <end position="364"/>
    </location>
</feature>
<keyword evidence="7" id="KW-1005">Bacterial flagellum biogenesis</keyword>
<dbReference type="NCBIfam" id="TIGR01398">
    <property type="entry name" value="FlhA"/>
    <property type="match status" value="1"/>
</dbReference>
<keyword evidence="5 7" id="KW-1133">Transmembrane helix</keyword>
<evidence type="ECO:0000256" key="1">
    <source>
        <dbReference type="ARBA" id="ARBA00004651"/>
    </source>
</evidence>
<name>A0A178IF41_9BACT</name>
<dbReference type="PRINTS" id="PR00949">
    <property type="entry name" value="TYPE3IMAPROT"/>
</dbReference>
<keyword evidence="9" id="KW-0969">Cilium</keyword>
<dbReference type="InterPro" id="IPR042194">
    <property type="entry name" value="FHIPEP_1"/>
</dbReference>
<dbReference type="Proteomes" id="UP000078486">
    <property type="component" value="Unassembled WGS sequence"/>
</dbReference>
<dbReference type="PROSITE" id="PS00994">
    <property type="entry name" value="FHIPEP"/>
    <property type="match status" value="1"/>
</dbReference>
<keyword evidence="9" id="KW-0282">Flagellum</keyword>
<sequence length="722" mass="76458">MIASTSAAVNPASGSSLLRQADLIFIGALFATVLMLIVPVPPFVLDMLLAVSITMSLLVLLVIIYVRAPAEFSGFPTILLGLTLYRLALNICSTRLILTKGYAGGIIDSFGHFVIQGNYIVGFVVFVILVVINFVVITKGAGRIAEVSARFTLDALPGKQMAIDAELNAGIIDEAAATARRTKIQKEADFYGAMDGASKFVRGDAIAGILITLVNVIGGFAIGVFQMDLTLTESLTKFTLLSIGDGLVAQIPALIVSVAAGLLVTRAAEDENLGAQVGRQLLRYPRALQVVGGMMMVFGLIPGMPFWPFALLGGLLFYVARSIPRLAGEGGEKPFKGAAKDAAGGESSPAGGSAPAGGARPGGGAEDIRKLTDVDLFAVEVGYGLLPLADAKQGGDLLARITGARKTLARDRGLVVPPISVRDNLELESNAYRFLLRGRVLAGGTVSVGEWLAMNVSGSQVKLRGKSCKEPVFGIDAVWVPESERTTAEINGYTVVDAASVIVTHLTEALKGAAHHLLGRQDVQGLVDHIKTTHPALVAELLPDLVNLGIIQRVLQNLLRESVPILNLPVILEGVADFAPVTKNPDELSELVRRNLGMYFVHEYESRPGVVRAVTMDPRMEQLLISKIHRAPGDISLALDASVGRHLLAEVMSKSKPFLEAGQPAVLVVGADLRLALRRFLEPSFPRLTVLAYQEIPAGCDIESAGTITLPAGVARAETKAT</sequence>
<feature type="transmembrane region" description="Helical" evidence="7">
    <location>
        <begin position="118"/>
        <end position="137"/>
    </location>
</feature>
<dbReference type="GO" id="GO:0044780">
    <property type="term" value="P:bacterial-type flagellum assembly"/>
    <property type="evidence" value="ECO:0007669"/>
    <property type="project" value="InterPro"/>
</dbReference>
<feature type="transmembrane region" description="Helical" evidence="7">
    <location>
        <begin position="21"/>
        <end position="41"/>
    </location>
</feature>
<accession>A0A178IF41</accession>
<dbReference type="Gene3D" id="3.40.50.12790">
    <property type="entry name" value="FHIPEP family, domain 4"/>
    <property type="match status" value="1"/>
</dbReference>
<dbReference type="Gene3D" id="1.10.8.540">
    <property type="entry name" value="FHIPEP family, domain 3"/>
    <property type="match status" value="1"/>
</dbReference>
<keyword evidence="10" id="KW-1185">Reference proteome</keyword>
<keyword evidence="9" id="KW-0966">Cell projection</keyword>
<feature type="transmembrane region" description="Helical" evidence="7">
    <location>
        <begin position="247"/>
        <end position="268"/>
    </location>
</feature>
<keyword evidence="4 7" id="KW-0812">Transmembrane</keyword>
<evidence type="ECO:0000256" key="3">
    <source>
        <dbReference type="ARBA" id="ARBA00022475"/>
    </source>
</evidence>
<feature type="transmembrane region" description="Helical" evidence="7">
    <location>
        <begin position="78"/>
        <end position="98"/>
    </location>
</feature>
<dbReference type="OrthoDB" id="9759185at2"/>
<evidence type="ECO:0000256" key="2">
    <source>
        <dbReference type="ARBA" id="ARBA00008835"/>
    </source>
</evidence>
<dbReference type="Gene3D" id="3.40.30.60">
    <property type="entry name" value="FHIPEP family, domain 1"/>
    <property type="match status" value="1"/>
</dbReference>
<dbReference type="InterPro" id="IPR006301">
    <property type="entry name" value="FlhA"/>
</dbReference>
<evidence type="ECO:0000256" key="7">
    <source>
        <dbReference type="RuleBase" id="RU364093"/>
    </source>
</evidence>
<dbReference type="InterPro" id="IPR042196">
    <property type="entry name" value="FHIPEP_4"/>
</dbReference>
<dbReference type="RefSeq" id="WP_068771368.1">
    <property type="nucleotide sequence ID" value="NZ_CP109796.1"/>
</dbReference>